<proteinExistence type="predicted"/>
<dbReference type="GO" id="GO:0046872">
    <property type="term" value="F:metal ion binding"/>
    <property type="evidence" value="ECO:0007669"/>
    <property type="project" value="InterPro"/>
</dbReference>
<dbReference type="GO" id="GO:0016874">
    <property type="term" value="F:ligase activity"/>
    <property type="evidence" value="ECO:0007669"/>
    <property type="project" value="UniProtKB-KW"/>
</dbReference>
<dbReference type="SUPFAM" id="SSF56059">
    <property type="entry name" value="Glutathione synthetase ATP-binding domain-like"/>
    <property type="match status" value="1"/>
</dbReference>
<evidence type="ECO:0000256" key="3">
    <source>
        <dbReference type="ARBA" id="ARBA00022840"/>
    </source>
</evidence>
<organism evidence="6 7">
    <name type="scientific">Raphidocelis subcapitata</name>
    <dbReference type="NCBI Taxonomy" id="307507"/>
    <lineage>
        <taxon>Eukaryota</taxon>
        <taxon>Viridiplantae</taxon>
        <taxon>Chlorophyta</taxon>
        <taxon>core chlorophytes</taxon>
        <taxon>Chlorophyceae</taxon>
        <taxon>CS clade</taxon>
        <taxon>Sphaeropleales</taxon>
        <taxon>Selenastraceae</taxon>
        <taxon>Raphidocelis</taxon>
    </lineage>
</organism>
<comment type="caution">
    <text evidence="6">The sequence shown here is derived from an EMBL/GenBank/DDBJ whole genome shotgun (WGS) entry which is preliminary data.</text>
</comment>
<evidence type="ECO:0000259" key="5">
    <source>
        <dbReference type="PROSITE" id="PS50975"/>
    </source>
</evidence>
<keyword evidence="7" id="KW-1185">Reference proteome</keyword>
<dbReference type="Gene3D" id="3.30.470.20">
    <property type="entry name" value="ATP-grasp fold, B domain"/>
    <property type="match status" value="1"/>
</dbReference>
<evidence type="ECO:0000256" key="2">
    <source>
        <dbReference type="ARBA" id="ARBA00022741"/>
    </source>
</evidence>
<feature type="domain" description="ATP-grasp" evidence="5">
    <location>
        <begin position="2"/>
        <end position="50"/>
    </location>
</feature>
<reference evidence="6 7" key="1">
    <citation type="journal article" date="2018" name="Sci. Rep.">
        <title>Raphidocelis subcapitata (=Pseudokirchneriella subcapitata) provides an insight into genome evolution and environmental adaptations in the Sphaeropleales.</title>
        <authorList>
            <person name="Suzuki S."/>
            <person name="Yamaguchi H."/>
            <person name="Nakajima N."/>
            <person name="Kawachi M."/>
        </authorList>
    </citation>
    <scope>NUCLEOTIDE SEQUENCE [LARGE SCALE GENOMIC DNA]</scope>
    <source>
        <strain evidence="6 7">NIES-35</strain>
    </source>
</reference>
<dbReference type="InterPro" id="IPR011761">
    <property type="entry name" value="ATP-grasp"/>
</dbReference>
<name>A0A2V0P962_9CHLO</name>
<dbReference type="AlphaFoldDB" id="A0A2V0P962"/>
<evidence type="ECO:0000256" key="4">
    <source>
        <dbReference type="PROSITE-ProRule" id="PRU00409"/>
    </source>
</evidence>
<keyword evidence="3 4" id="KW-0067">ATP-binding</keyword>
<keyword evidence="2 4" id="KW-0547">Nucleotide-binding</keyword>
<dbReference type="EMBL" id="BDRX01000051">
    <property type="protein sequence ID" value="GBF94433.1"/>
    <property type="molecule type" value="Genomic_DNA"/>
</dbReference>
<dbReference type="OrthoDB" id="434648at2759"/>
<sequence length="155" mass="17034">MGVFHVEAKYTSRGARLIEVNCRMGGGPVRDTNLLVWGVDLVEEHLMVSVGIPARPPVAKRPLVQMAEYSINAKTTGVIRGFEFLDRWQNHPDVLYARPLVPAGSKVVCVEDGLPTWVCELMVVKPTVQEAIDFVKAIEEGMDIVIDPLPKKGAA</sequence>
<protein>
    <recommendedName>
        <fullName evidence="5">ATP-grasp domain-containing protein</fullName>
    </recommendedName>
</protein>
<keyword evidence="1" id="KW-0436">Ligase</keyword>
<dbReference type="PANTHER" id="PTHR43585">
    <property type="entry name" value="FUMIPYRROLE BIOSYNTHESIS PROTEIN C"/>
    <property type="match status" value="1"/>
</dbReference>
<dbReference type="InterPro" id="IPR052032">
    <property type="entry name" value="ATP-dep_AA_Ligase"/>
</dbReference>
<evidence type="ECO:0000313" key="7">
    <source>
        <dbReference type="Proteomes" id="UP000247498"/>
    </source>
</evidence>
<gene>
    <name evidence="6" type="ORF">Rsub_07247</name>
</gene>
<dbReference type="GO" id="GO:0005524">
    <property type="term" value="F:ATP binding"/>
    <property type="evidence" value="ECO:0007669"/>
    <property type="project" value="UniProtKB-UniRule"/>
</dbReference>
<dbReference type="PROSITE" id="PS50975">
    <property type="entry name" value="ATP_GRASP"/>
    <property type="match status" value="1"/>
</dbReference>
<accession>A0A2V0P962</accession>
<dbReference type="STRING" id="307507.A0A2V0P962"/>
<evidence type="ECO:0000313" key="6">
    <source>
        <dbReference type="EMBL" id="GBF94433.1"/>
    </source>
</evidence>
<dbReference type="Proteomes" id="UP000247498">
    <property type="component" value="Unassembled WGS sequence"/>
</dbReference>
<dbReference type="PANTHER" id="PTHR43585:SF2">
    <property type="entry name" value="ATP-GRASP ENZYME FSQD"/>
    <property type="match status" value="1"/>
</dbReference>
<evidence type="ECO:0000256" key="1">
    <source>
        <dbReference type="ARBA" id="ARBA00022598"/>
    </source>
</evidence>
<dbReference type="InParanoid" id="A0A2V0P962"/>